<evidence type="ECO:0000313" key="1">
    <source>
        <dbReference type="EMBL" id="MDR7165423.1"/>
    </source>
</evidence>
<sequence length="103" mass="12623">MSEHFFSVRDEFRRARDRTAAIEREYGAVDSYYELDEIQLIHRYDEMHEVEQWDLFDEQRQMVAFISKALLERIEHKITPSFRRQLEQEAQLTNEPEEVTWVN</sequence>
<dbReference type="AlphaFoldDB" id="A0AAW8NHN6"/>
<name>A0AAW8NHN6_PSEOX</name>
<evidence type="ECO:0000313" key="2">
    <source>
        <dbReference type="Proteomes" id="UP001262032"/>
    </source>
</evidence>
<reference evidence="1" key="1">
    <citation type="submission" date="2023-07" db="EMBL/GenBank/DDBJ databases">
        <title>Sorghum-associated microbial communities from plants grown in Nebraska, USA.</title>
        <authorList>
            <person name="Schachtman D."/>
        </authorList>
    </citation>
    <scope>NUCLEOTIDE SEQUENCE</scope>
    <source>
        <strain evidence="1">BE261</strain>
    </source>
</reference>
<organism evidence="1 2">
    <name type="scientific">Pseudarthrobacter oxydans</name>
    <name type="common">Arthrobacter oxydans</name>
    <dbReference type="NCBI Taxonomy" id="1671"/>
    <lineage>
        <taxon>Bacteria</taxon>
        <taxon>Bacillati</taxon>
        <taxon>Actinomycetota</taxon>
        <taxon>Actinomycetes</taxon>
        <taxon>Micrococcales</taxon>
        <taxon>Micrococcaceae</taxon>
        <taxon>Pseudarthrobacter</taxon>
    </lineage>
</organism>
<gene>
    <name evidence="1" type="ORF">J2X12_003472</name>
</gene>
<comment type="caution">
    <text evidence="1">The sequence shown here is derived from an EMBL/GenBank/DDBJ whole genome shotgun (WGS) entry which is preliminary data.</text>
</comment>
<dbReference type="Proteomes" id="UP001262032">
    <property type="component" value="Unassembled WGS sequence"/>
</dbReference>
<dbReference type="GeneID" id="97424026"/>
<dbReference type="EMBL" id="JAVDWN010000015">
    <property type="protein sequence ID" value="MDR7165423.1"/>
    <property type="molecule type" value="Genomic_DNA"/>
</dbReference>
<proteinExistence type="predicted"/>
<protein>
    <submittedName>
        <fullName evidence="1">Uncharacterized protein</fullName>
    </submittedName>
</protein>
<accession>A0AAW8NHN6</accession>
<dbReference type="RefSeq" id="WP_310113841.1">
    <property type="nucleotide sequence ID" value="NZ_JAVDTN010000015.1"/>
</dbReference>